<keyword evidence="5" id="KW-1185">Reference proteome</keyword>
<dbReference type="GeneTree" id="ENSGT00940000155025"/>
<dbReference type="PROSITE" id="PS51304">
    <property type="entry name" value="GALECTIN"/>
    <property type="match status" value="1"/>
</dbReference>
<protein>
    <recommendedName>
        <fullName evidence="2">Galectin</fullName>
    </recommendedName>
</protein>
<evidence type="ECO:0000256" key="2">
    <source>
        <dbReference type="RuleBase" id="RU102079"/>
    </source>
</evidence>
<dbReference type="InterPro" id="IPR001079">
    <property type="entry name" value="Galectin_CRD"/>
</dbReference>
<reference evidence="4" key="3">
    <citation type="submission" date="2025-09" db="UniProtKB">
        <authorList>
            <consortium name="Ensembl"/>
        </authorList>
    </citation>
    <scope>IDENTIFICATION</scope>
    <source>
        <strain evidence="4">Hd-rR</strain>
    </source>
</reference>
<dbReference type="SMART" id="SM00276">
    <property type="entry name" value="GLECT"/>
    <property type="match status" value="1"/>
</dbReference>
<organism evidence="4 5">
    <name type="scientific">Oryzias latipes</name>
    <name type="common">Japanese rice fish</name>
    <name type="synonym">Japanese killifish</name>
    <dbReference type="NCBI Taxonomy" id="8090"/>
    <lineage>
        <taxon>Eukaryota</taxon>
        <taxon>Metazoa</taxon>
        <taxon>Chordata</taxon>
        <taxon>Craniata</taxon>
        <taxon>Vertebrata</taxon>
        <taxon>Euteleostomi</taxon>
        <taxon>Actinopterygii</taxon>
        <taxon>Neopterygii</taxon>
        <taxon>Teleostei</taxon>
        <taxon>Neoteleostei</taxon>
        <taxon>Acanthomorphata</taxon>
        <taxon>Ovalentaria</taxon>
        <taxon>Atherinomorphae</taxon>
        <taxon>Beloniformes</taxon>
        <taxon>Adrianichthyidae</taxon>
        <taxon>Oryziinae</taxon>
        <taxon>Oryzias</taxon>
    </lineage>
</organism>
<dbReference type="InterPro" id="IPR013320">
    <property type="entry name" value="ConA-like_dom_sf"/>
</dbReference>
<dbReference type="PANTHER" id="PTHR11346:SF112">
    <property type="entry name" value="GALECTIN"/>
    <property type="match status" value="1"/>
</dbReference>
<reference evidence="4 5" key="1">
    <citation type="journal article" date="2007" name="Nature">
        <title>The medaka draft genome and insights into vertebrate genome evolution.</title>
        <authorList>
            <person name="Kasahara M."/>
            <person name="Naruse K."/>
            <person name="Sasaki S."/>
            <person name="Nakatani Y."/>
            <person name="Qu W."/>
            <person name="Ahsan B."/>
            <person name="Yamada T."/>
            <person name="Nagayasu Y."/>
            <person name="Doi K."/>
            <person name="Kasai Y."/>
            <person name="Jindo T."/>
            <person name="Kobayashi D."/>
            <person name="Shimada A."/>
            <person name="Toyoda A."/>
            <person name="Kuroki Y."/>
            <person name="Fujiyama A."/>
            <person name="Sasaki T."/>
            <person name="Shimizu A."/>
            <person name="Asakawa S."/>
            <person name="Shimizu N."/>
            <person name="Hashimoto S."/>
            <person name="Yang J."/>
            <person name="Lee Y."/>
            <person name="Matsushima K."/>
            <person name="Sugano S."/>
            <person name="Sakaizumi M."/>
            <person name="Narita T."/>
            <person name="Ohishi K."/>
            <person name="Haga S."/>
            <person name="Ohta F."/>
            <person name="Nomoto H."/>
            <person name="Nogata K."/>
            <person name="Morishita T."/>
            <person name="Endo T."/>
            <person name="Shin-I T."/>
            <person name="Takeda H."/>
            <person name="Morishita S."/>
            <person name="Kohara Y."/>
        </authorList>
    </citation>
    <scope>NUCLEOTIDE SEQUENCE [LARGE SCALE GENOMIC DNA]</scope>
    <source>
        <strain evidence="4 5">Hd-rR</strain>
    </source>
</reference>
<proteinExistence type="predicted"/>
<dbReference type="AlphaFoldDB" id="A0A3B3HC31"/>
<evidence type="ECO:0000313" key="4">
    <source>
        <dbReference type="Ensembl" id="ENSORLP00000029401.1"/>
    </source>
</evidence>
<evidence type="ECO:0000259" key="3">
    <source>
        <dbReference type="PROSITE" id="PS51304"/>
    </source>
</evidence>
<keyword evidence="1 2" id="KW-0430">Lectin</keyword>
<accession>A0A3B3HC31</accession>
<dbReference type="Ensembl" id="ENSORLT00000045785.1">
    <property type="protein sequence ID" value="ENSORLP00000029401.1"/>
    <property type="gene ID" value="ENSORLG00000010697.2"/>
</dbReference>
<dbReference type="SMART" id="SM00908">
    <property type="entry name" value="Gal-bind_lectin"/>
    <property type="match status" value="1"/>
</dbReference>
<dbReference type="SUPFAM" id="SSF49899">
    <property type="entry name" value="Concanavalin A-like lectins/glucanases"/>
    <property type="match status" value="1"/>
</dbReference>
<feature type="domain" description="Galectin" evidence="3">
    <location>
        <begin position="1"/>
        <end position="139"/>
    </location>
</feature>
<dbReference type="Bgee" id="ENSORLG00000010697">
    <property type="expression patterns" value="Expressed in intestine"/>
</dbReference>
<evidence type="ECO:0000256" key="1">
    <source>
        <dbReference type="ARBA" id="ARBA00022734"/>
    </source>
</evidence>
<dbReference type="InterPro" id="IPR044156">
    <property type="entry name" value="Galectin-like"/>
</dbReference>
<evidence type="ECO:0000313" key="5">
    <source>
        <dbReference type="Proteomes" id="UP000001038"/>
    </source>
</evidence>
<dbReference type="Gene3D" id="2.60.120.200">
    <property type="match status" value="1"/>
</dbReference>
<sequence>YFGFEVKPFSLLLCIVQRIFVFFTLRHLLYSKDRQQRESGRKNIALHLNPRFDVWGDKDTIVLNSVENSKWKDEVQPGGFCFFRGESFKIIIKFKCKGFSITLPNGSRITVPNCIYSFYFQKMVSDLNVLYLNSQLILF</sequence>
<dbReference type="Pfam" id="PF00337">
    <property type="entry name" value="Gal-bind_lectin"/>
    <property type="match status" value="1"/>
</dbReference>
<dbReference type="PANTHER" id="PTHR11346">
    <property type="entry name" value="GALECTIN"/>
    <property type="match status" value="1"/>
</dbReference>
<dbReference type="Proteomes" id="UP000001038">
    <property type="component" value="Chromosome 8"/>
</dbReference>
<dbReference type="GO" id="GO:0030246">
    <property type="term" value="F:carbohydrate binding"/>
    <property type="evidence" value="ECO:0007669"/>
    <property type="project" value="UniProtKB-UniRule"/>
</dbReference>
<reference evidence="4" key="2">
    <citation type="submission" date="2025-08" db="UniProtKB">
        <authorList>
            <consortium name="Ensembl"/>
        </authorList>
    </citation>
    <scope>IDENTIFICATION</scope>
    <source>
        <strain evidence="4">Hd-rR</strain>
    </source>
</reference>
<name>A0A3B3HC31_ORYLA</name>